<evidence type="ECO:0000256" key="8">
    <source>
        <dbReference type="ARBA" id="ARBA00022840"/>
    </source>
</evidence>
<dbReference type="EC" id="2.7.4.8" evidence="3 11"/>
<dbReference type="Proteomes" id="UP000215896">
    <property type="component" value="Unassembled WGS sequence"/>
</dbReference>
<evidence type="ECO:0000256" key="10">
    <source>
        <dbReference type="ARBA" id="ARBA00048594"/>
    </source>
</evidence>
<dbReference type="InterPro" id="IPR020590">
    <property type="entry name" value="Guanylate_kinase_CS"/>
</dbReference>
<keyword evidence="5 11" id="KW-0808">Transferase</keyword>
<accession>A0A255G496</accession>
<dbReference type="EMBL" id="NMVO01000016">
    <property type="protein sequence ID" value="OYO10695.1"/>
    <property type="molecule type" value="Genomic_DNA"/>
</dbReference>
<dbReference type="SUPFAM" id="SSF52540">
    <property type="entry name" value="P-loop containing nucleoside triphosphate hydrolases"/>
    <property type="match status" value="1"/>
</dbReference>
<evidence type="ECO:0000256" key="7">
    <source>
        <dbReference type="ARBA" id="ARBA00022777"/>
    </source>
</evidence>
<name>A0A255G496_9ACTN</name>
<comment type="caution">
    <text evidence="13">The sequence shown here is derived from an EMBL/GenBank/DDBJ whole genome shotgun (WGS) entry which is preliminary data.</text>
</comment>
<dbReference type="PANTHER" id="PTHR23117:SF13">
    <property type="entry name" value="GUANYLATE KINASE"/>
    <property type="match status" value="1"/>
</dbReference>
<comment type="similarity">
    <text evidence="2 11">Belongs to the guanylate kinase family.</text>
</comment>
<reference evidence="13 14" key="1">
    <citation type="submission" date="2017-07" db="EMBL/GenBank/DDBJ databases">
        <title>Draft whole genome sequences of clinical Proprionibacteriaceae strains.</title>
        <authorList>
            <person name="Bernier A.-M."/>
            <person name="Bernard K."/>
            <person name="Domingo M.-C."/>
        </authorList>
    </citation>
    <scope>NUCLEOTIDE SEQUENCE [LARGE SCALE GENOMIC DNA]</scope>
    <source>
        <strain evidence="13 14">NML 030167</strain>
    </source>
</reference>
<dbReference type="SMART" id="SM00072">
    <property type="entry name" value="GuKc"/>
    <property type="match status" value="1"/>
</dbReference>
<dbReference type="InterPro" id="IPR008145">
    <property type="entry name" value="GK/Ca_channel_bsu"/>
</dbReference>
<evidence type="ECO:0000256" key="6">
    <source>
        <dbReference type="ARBA" id="ARBA00022741"/>
    </source>
</evidence>
<dbReference type="PROSITE" id="PS00856">
    <property type="entry name" value="GUANYLATE_KINASE_1"/>
    <property type="match status" value="1"/>
</dbReference>
<evidence type="ECO:0000256" key="4">
    <source>
        <dbReference type="ARBA" id="ARBA00016296"/>
    </source>
</evidence>
<evidence type="ECO:0000256" key="3">
    <source>
        <dbReference type="ARBA" id="ARBA00012961"/>
    </source>
</evidence>
<evidence type="ECO:0000256" key="11">
    <source>
        <dbReference type="HAMAP-Rule" id="MF_00328"/>
    </source>
</evidence>
<dbReference type="InterPro" id="IPR008144">
    <property type="entry name" value="Guanylate_kin-like_dom"/>
</dbReference>
<evidence type="ECO:0000259" key="12">
    <source>
        <dbReference type="PROSITE" id="PS50052"/>
    </source>
</evidence>
<comment type="subcellular location">
    <subcellularLocation>
        <location evidence="11">Cytoplasm</location>
    </subcellularLocation>
</comment>
<sequence length="182" mass="19847">MAQVNVVSGPAGVGKGTLVAGVLQRHPEVWLSVSVTTRAPRPGEIDGVHYHFLSEQQFDELLAADGLLEWALVHGSARYGTPREPVERAVAEGRTVVLEIELQGARQIRRTWPDAAFIFVAPPSWDELVNRLAGRNTETAAQRERRLQTARGELAAQAEFDHVIVNADLGQATDELVSLLGL</sequence>
<dbReference type="NCBIfam" id="TIGR03263">
    <property type="entry name" value="guanyl_kin"/>
    <property type="match status" value="1"/>
</dbReference>
<dbReference type="RefSeq" id="WP_094358632.1">
    <property type="nucleotide sequence ID" value="NZ_NMVK01000016.1"/>
</dbReference>
<evidence type="ECO:0000256" key="1">
    <source>
        <dbReference type="ARBA" id="ARBA00003531"/>
    </source>
</evidence>
<dbReference type="InterPro" id="IPR027417">
    <property type="entry name" value="P-loop_NTPase"/>
</dbReference>
<dbReference type="InterPro" id="IPR017665">
    <property type="entry name" value="Guanylate_kinase"/>
</dbReference>
<dbReference type="Gene3D" id="3.30.63.10">
    <property type="entry name" value="Guanylate Kinase phosphate binding domain"/>
    <property type="match status" value="1"/>
</dbReference>
<dbReference type="PROSITE" id="PS50052">
    <property type="entry name" value="GUANYLATE_KINASE_2"/>
    <property type="match status" value="1"/>
</dbReference>
<keyword evidence="8 11" id="KW-0067">ATP-binding</keyword>
<evidence type="ECO:0000256" key="2">
    <source>
        <dbReference type="ARBA" id="ARBA00005790"/>
    </source>
</evidence>
<dbReference type="GO" id="GO:0005524">
    <property type="term" value="F:ATP binding"/>
    <property type="evidence" value="ECO:0007669"/>
    <property type="project" value="UniProtKB-UniRule"/>
</dbReference>
<proteinExistence type="inferred from homology"/>
<dbReference type="Pfam" id="PF00625">
    <property type="entry name" value="Guanylate_kin"/>
    <property type="match status" value="1"/>
</dbReference>
<organism evidence="13 14">
    <name type="scientific">Enemella evansiae</name>
    <dbReference type="NCBI Taxonomy" id="2016499"/>
    <lineage>
        <taxon>Bacteria</taxon>
        <taxon>Bacillati</taxon>
        <taxon>Actinomycetota</taxon>
        <taxon>Actinomycetes</taxon>
        <taxon>Propionibacteriales</taxon>
        <taxon>Propionibacteriaceae</taxon>
        <taxon>Enemella</taxon>
    </lineage>
</organism>
<protein>
    <recommendedName>
        <fullName evidence="4 11">Guanylate kinase</fullName>
        <ecNumber evidence="3 11">2.7.4.8</ecNumber>
    </recommendedName>
    <alternativeName>
        <fullName evidence="9 11">GMP kinase</fullName>
    </alternativeName>
</protein>
<dbReference type="OrthoDB" id="9808150at2"/>
<dbReference type="FunFam" id="3.30.63.10:FF:000002">
    <property type="entry name" value="Guanylate kinase 1"/>
    <property type="match status" value="1"/>
</dbReference>
<evidence type="ECO:0000256" key="9">
    <source>
        <dbReference type="ARBA" id="ARBA00030128"/>
    </source>
</evidence>
<keyword evidence="14" id="KW-1185">Reference proteome</keyword>
<dbReference type="CDD" id="cd00071">
    <property type="entry name" value="GMPK"/>
    <property type="match status" value="1"/>
</dbReference>
<comment type="function">
    <text evidence="1 11">Essential for recycling GMP and indirectly, cGMP.</text>
</comment>
<keyword evidence="6 11" id="KW-0547">Nucleotide-binding</keyword>
<feature type="binding site" evidence="11">
    <location>
        <begin position="9"/>
        <end position="16"/>
    </location>
    <ligand>
        <name>ATP</name>
        <dbReference type="ChEBI" id="CHEBI:30616"/>
    </ligand>
</feature>
<keyword evidence="7 11" id="KW-0418">Kinase</keyword>
<evidence type="ECO:0000313" key="13">
    <source>
        <dbReference type="EMBL" id="OYO10695.1"/>
    </source>
</evidence>
<gene>
    <name evidence="11" type="primary">gmk</name>
    <name evidence="13" type="ORF">CGZ94_17060</name>
</gene>
<evidence type="ECO:0000313" key="14">
    <source>
        <dbReference type="Proteomes" id="UP000215896"/>
    </source>
</evidence>
<comment type="catalytic activity">
    <reaction evidence="10 11">
        <text>GMP + ATP = GDP + ADP</text>
        <dbReference type="Rhea" id="RHEA:20780"/>
        <dbReference type="ChEBI" id="CHEBI:30616"/>
        <dbReference type="ChEBI" id="CHEBI:58115"/>
        <dbReference type="ChEBI" id="CHEBI:58189"/>
        <dbReference type="ChEBI" id="CHEBI:456216"/>
        <dbReference type="EC" id="2.7.4.8"/>
    </reaction>
</comment>
<dbReference type="AlphaFoldDB" id="A0A255G496"/>
<dbReference type="GO" id="GO:0004385">
    <property type="term" value="F:GMP kinase activity"/>
    <property type="evidence" value="ECO:0007669"/>
    <property type="project" value="UniProtKB-UniRule"/>
</dbReference>
<feature type="domain" description="Guanylate kinase-like" evidence="12">
    <location>
        <begin position="2"/>
        <end position="181"/>
    </location>
</feature>
<dbReference type="PANTHER" id="PTHR23117">
    <property type="entry name" value="GUANYLATE KINASE-RELATED"/>
    <property type="match status" value="1"/>
</dbReference>
<evidence type="ECO:0000256" key="5">
    <source>
        <dbReference type="ARBA" id="ARBA00022679"/>
    </source>
</evidence>
<dbReference type="HAMAP" id="MF_00328">
    <property type="entry name" value="Guanylate_kinase"/>
    <property type="match status" value="1"/>
</dbReference>
<dbReference type="Gene3D" id="3.40.50.300">
    <property type="entry name" value="P-loop containing nucleotide triphosphate hydrolases"/>
    <property type="match status" value="1"/>
</dbReference>
<dbReference type="GO" id="GO:0005829">
    <property type="term" value="C:cytosol"/>
    <property type="evidence" value="ECO:0007669"/>
    <property type="project" value="TreeGrafter"/>
</dbReference>
<keyword evidence="11" id="KW-0963">Cytoplasm</keyword>